<dbReference type="InterPro" id="IPR003033">
    <property type="entry name" value="SCP2_sterol-bd_dom"/>
</dbReference>
<feature type="domain" description="SCP2" evidence="3">
    <location>
        <begin position="419"/>
        <end position="497"/>
    </location>
</feature>
<dbReference type="InterPro" id="IPR036527">
    <property type="entry name" value="SCP2_sterol-bd_dom_sf"/>
</dbReference>
<evidence type="ECO:0000256" key="2">
    <source>
        <dbReference type="SAM" id="Phobius"/>
    </source>
</evidence>
<reference evidence="5" key="1">
    <citation type="submission" date="2025-08" db="UniProtKB">
        <authorList>
            <consortium name="RefSeq"/>
        </authorList>
    </citation>
    <scope>IDENTIFICATION</scope>
    <source>
        <tissue evidence="5">Sperm</tissue>
    </source>
</reference>
<evidence type="ECO:0000313" key="5">
    <source>
        <dbReference type="RefSeq" id="XP_032825175.1"/>
    </source>
</evidence>
<evidence type="ECO:0000256" key="1">
    <source>
        <dbReference type="SAM" id="MobiDB-lite"/>
    </source>
</evidence>
<dbReference type="SUPFAM" id="SSF55718">
    <property type="entry name" value="SCP-like"/>
    <property type="match status" value="1"/>
</dbReference>
<accession>A0AAJ7TW26</accession>
<feature type="compositionally biased region" description="Low complexity" evidence="1">
    <location>
        <begin position="395"/>
        <end position="404"/>
    </location>
</feature>
<dbReference type="Gene3D" id="3.30.1050.10">
    <property type="entry name" value="SCP2 sterol-binding domain"/>
    <property type="match status" value="1"/>
</dbReference>
<proteinExistence type="predicted"/>
<dbReference type="InterPro" id="IPR043202">
    <property type="entry name" value="Band-7_stomatin-like"/>
</dbReference>
<feature type="compositionally biased region" description="Polar residues" evidence="1">
    <location>
        <begin position="284"/>
        <end position="299"/>
    </location>
</feature>
<name>A0AAJ7TW26_PETMA</name>
<dbReference type="Proteomes" id="UP001318040">
    <property type="component" value="Chromosome 41"/>
</dbReference>
<feature type="region of interest" description="Disordered" evidence="1">
    <location>
        <begin position="340"/>
        <end position="411"/>
    </location>
</feature>
<dbReference type="CTD" id="9399"/>
<keyword evidence="2" id="KW-1133">Transmembrane helix</keyword>
<feature type="compositionally biased region" description="Basic and acidic residues" evidence="1">
    <location>
        <begin position="375"/>
        <end position="385"/>
    </location>
</feature>
<evidence type="ECO:0000259" key="3">
    <source>
        <dbReference type="Pfam" id="PF02036"/>
    </source>
</evidence>
<dbReference type="RefSeq" id="XP_032825175.1">
    <property type="nucleotide sequence ID" value="XM_032969284.1"/>
</dbReference>
<feature type="transmembrane region" description="Helical" evidence="2">
    <location>
        <begin position="43"/>
        <end position="72"/>
    </location>
</feature>
<dbReference type="GO" id="GO:0005886">
    <property type="term" value="C:plasma membrane"/>
    <property type="evidence" value="ECO:0007669"/>
    <property type="project" value="InterPro"/>
</dbReference>
<protein>
    <submittedName>
        <fullName evidence="5">LOW QUALITY PROTEIN: stomatin-like protein 1</fullName>
    </submittedName>
</protein>
<keyword evidence="2" id="KW-0812">Transmembrane</keyword>
<gene>
    <name evidence="5" type="primary">LOC116951015</name>
</gene>
<dbReference type="Pfam" id="PF02036">
    <property type="entry name" value="SCP2"/>
    <property type="match status" value="1"/>
</dbReference>
<keyword evidence="4" id="KW-1185">Reference proteome</keyword>
<dbReference type="AlphaFoldDB" id="A0AAJ7TW26"/>
<keyword evidence="2" id="KW-0472">Membrane</keyword>
<evidence type="ECO:0000313" key="4">
    <source>
        <dbReference type="Proteomes" id="UP001318040"/>
    </source>
</evidence>
<dbReference type="PANTHER" id="PTHR10264:SF130">
    <property type="entry name" value="STOMATIN-LIKE PROTEIN 1"/>
    <property type="match status" value="1"/>
</dbReference>
<dbReference type="KEGG" id="pmrn:116951015"/>
<organism evidence="4 5">
    <name type="scientific">Petromyzon marinus</name>
    <name type="common">Sea lamprey</name>
    <dbReference type="NCBI Taxonomy" id="7757"/>
    <lineage>
        <taxon>Eukaryota</taxon>
        <taxon>Metazoa</taxon>
        <taxon>Chordata</taxon>
        <taxon>Craniata</taxon>
        <taxon>Vertebrata</taxon>
        <taxon>Cyclostomata</taxon>
        <taxon>Hyperoartia</taxon>
        <taxon>Petromyzontiformes</taxon>
        <taxon>Petromyzontidae</taxon>
        <taxon>Petromyzon</taxon>
    </lineage>
</organism>
<feature type="region of interest" description="Disordered" evidence="1">
    <location>
        <begin position="283"/>
        <end position="314"/>
    </location>
</feature>
<dbReference type="PANTHER" id="PTHR10264">
    <property type="entry name" value="BAND 7 PROTEIN-RELATED"/>
    <property type="match status" value="1"/>
</dbReference>
<sequence>MAGAKYQPLSFQSVFTYTSPDSTKGTSLNQDYDCDEAEGVESWLSWFCSLVITSLTFVFMVLTFPLSVWFCLKIVPQHERIGVFRLGRLRAPLGPGVALVLPCIDRWRRWTRAQRAFNVPPCRVRRSSHPPPLPRPVPVPAAAVGPNDSSAKPVADAVARCGPESHDLSVVIEVWQAMCGHVTRTQGVWMGVGPYRCCVLQRSLILFLVSHPIYLMLLKFVRCFQRDDTGRRAGVGGAPTCACAVHCPVLLLTAAQDVNRSSRSAAHTALASLLARHSLHELQSESAKMGQTSSRNNQGCLHDSNREPLQQPLEVTKVTEPWGLEVERVELALEAVLCSPGRDRPLSPPPLPAAVRAGPHSRGVGSAGRPGANDPGRRDGDERPAGGRARRAAGGRRAPPVRVAGGEGGRRLPLRDVQCRDGSCRTYHLDLKTGSGVVGRGPPPAAAQPPDTVLEMTERDLVAVISGELRPLTAYMSGRLRISGDLGAATRLEEVAKAACHL</sequence>